<name>A0ABS3XMR5_9ACTN</name>
<protein>
    <submittedName>
        <fullName evidence="2">Thioester domain-containing protein</fullName>
    </submittedName>
</protein>
<gene>
    <name evidence="2" type="ORF">ITI46_34455</name>
</gene>
<dbReference type="InterPro" id="IPR023849">
    <property type="entry name" value="TQXA_dom"/>
</dbReference>
<comment type="caution">
    <text evidence="2">The sequence shown here is derived from an EMBL/GenBank/DDBJ whole genome shotgun (WGS) entry which is preliminary data.</text>
</comment>
<dbReference type="NCBIfam" id="TIGR03934">
    <property type="entry name" value="TQXA_dom"/>
    <property type="match status" value="1"/>
</dbReference>
<dbReference type="Pfam" id="PF08341">
    <property type="entry name" value="TED"/>
    <property type="match status" value="1"/>
</dbReference>
<evidence type="ECO:0000313" key="3">
    <source>
        <dbReference type="Proteomes" id="UP001519064"/>
    </source>
</evidence>
<sequence>MAGGAAPAAAAPVTAGSVAGPAVGGSLTGGMPEQRSGAVATLNGLETYGQAVVTVGGEKQKVGAGLFEMSVDGGGTLQTYGLDALNPIQKQSRYAEGAWKSSSLSGNRNAGKIRWIVEHSYPRRNDLQALAKAAGAKRLTPQTAAAGTQVAIWRFAENGARGVVEG</sequence>
<keyword evidence="3" id="KW-1185">Reference proteome</keyword>
<evidence type="ECO:0000259" key="1">
    <source>
        <dbReference type="Pfam" id="PF08341"/>
    </source>
</evidence>
<reference evidence="2 3" key="1">
    <citation type="submission" date="2020-11" db="EMBL/GenBank/DDBJ databases">
        <title>Streptomyces spirodelae sp. nov., isolated from duckweed.</title>
        <authorList>
            <person name="Saimee Y."/>
            <person name="Duangmal K."/>
        </authorList>
    </citation>
    <scope>NUCLEOTIDE SEQUENCE [LARGE SCALE GENOMIC DNA]</scope>
    <source>
        <strain evidence="2 3">S16-07</strain>
    </source>
</reference>
<dbReference type="Proteomes" id="UP001519064">
    <property type="component" value="Unassembled WGS sequence"/>
</dbReference>
<feature type="non-terminal residue" evidence="2">
    <location>
        <position position="166"/>
    </location>
</feature>
<feature type="domain" description="Thioester" evidence="1">
    <location>
        <begin position="80"/>
        <end position="156"/>
    </location>
</feature>
<dbReference type="EMBL" id="JADKMA010000399">
    <property type="protein sequence ID" value="MBO8196694.1"/>
    <property type="molecule type" value="Genomic_DNA"/>
</dbReference>
<organism evidence="2 3">
    <name type="scientific">Streptomyces oryzae</name>
    <dbReference type="NCBI Taxonomy" id="1434886"/>
    <lineage>
        <taxon>Bacteria</taxon>
        <taxon>Bacillati</taxon>
        <taxon>Actinomycetota</taxon>
        <taxon>Actinomycetes</taxon>
        <taxon>Kitasatosporales</taxon>
        <taxon>Streptomycetaceae</taxon>
        <taxon>Streptomyces</taxon>
    </lineage>
</organism>
<proteinExistence type="predicted"/>
<evidence type="ECO:0000313" key="2">
    <source>
        <dbReference type="EMBL" id="MBO8196694.1"/>
    </source>
</evidence>
<accession>A0ABS3XMR5</accession>
<dbReference type="InterPro" id="IPR013552">
    <property type="entry name" value="Thioester_dom"/>
</dbReference>